<dbReference type="RefSeq" id="WP_191697991.1">
    <property type="nucleotide sequence ID" value="NZ_JACSQO010000020.1"/>
</dbReference>
<sequence>MKVQKVTLKEFEIVEVEGEFEKRFINEKNYPAFLTNASVKRGFETGLIETSLWEDLLKIMGLQSVIEKKDEESTLQLMNMFDEQKLIAVVFLGVLGANKNLDLTFDSFVEKYHYDLAETIELYANLITNLVSHDPNQFAKGLQQSTKSEKKNSSLLN</sequence>
<comment type="caution">
    <text evidence="1">The sequence shown here is derived from an EMBL/GenBank/DDBJ whole genome shotgun (WGS) entry which is preliminary data.</text>
</comment>
<evidence type="ECO:0008006" key="3">
    <source>
        <dbReference type="Google" id="ProtNLM"/>
    </source>
</evidence>
<protein>
    <recommendedName>
        <fullName evidence="3">Tail assembly chaperone</fullName>
    </recommendedName>
</protein>
<organism evidence="1 2">
    <name type="scientific">Psychrobacillus faecigallinarum</name>
    <dbReference type="NCBI Taxonomy" id="2762235"/>
    <lineage>
        <taxon>Bacteria</taxon>
        <taxon>Bacillati</taxon>
        <taxon>Bacillota</taxon>
        <taxon>Bacilli</taxon>
        <taxon>Bacillales</taxon>
        <taxon>Bacillaceae</taxon>
        <taxon>Psychrobacillus</taxon>
    </lineage>
</organism>
<reference evidence="1 2" key="1">
    <citation type="submission" date="2020-08" db="EMBL/GenBank/DDBJ databases">
        <title>A Genomic Blueprint of the Chicken Gut Microbiome.</title>
        <authorList>
            <person name="Gilroy R."/>
            <person name="Ravi A."/>
            <person name="Getino M."/>
            <person name="Pursley I."/>
            <person name="Horton D.L."/>
            <person name="Alikhan N.-F."/>
            <person name="Baker D."/>
            <person name="Gharbi K."/>
            <person name="Hall N."/>
            <person name="Watson M."/>
            <person name="Adriaenssens E.M."/>
            <person name="Foster-Nyarko E."/>
            <person name="Jarju S."/>
            <person name="Secka A."/>
            <person name="Antonio M."/>
            <person name="Oren A."/>
            <person name="Chaudhuri R."/>
            <person name="La Ragione R.M."/>
            <person name="Hildebrand F."/>
            <person name="Pallen M.J."/>
        </authorList>
    </citation>
    <scope>NUCLEOTIDE SEQUENCE [LARGE SCALE GENOMIC DNA]</scope>
    <source>
        <strain evidence="1 2">Sa2BUA9</strain>
    </source>
</reference>
<name>A0ABR8RF18_9BACI</name>
<proteinExistence type="predicted"/>
<evidence type="ECO:0000313" key="2">
    <source>
        <dbReference type="Proteomes" id="UP000640786"/>
    </source>
</evidence>
<accession>A0ABR8RF18</accession>
<keyword evidence="2" id="KW-1185">Reference proteome</keyword>
<evidence type="ECO:0000313" key="1">
    <source>
        <dbReference type="EMBL" id="MBD7946404.1"/>
    </source>
</evidence>
<dbReference type="Proteomes" id="UP000640786">
    <property type="component" value="Unassembled WGS sequence"/>
</dbReference>
<dbReference type="EMBL" id="JACSQO010000020">
    <property type="protein sequence ID" value="MBD7946404.1"/>
    <property type="molecule type" value="Genomic_DNA"/>
</dbReference>
<gene>
    <name evidence="1" type="ORF">H9650_20110</name>
</gene>